<keyword evidence="2" id="KW-0732">Signal</keyword>
<feature type="compositionally biased region" description="Low complexity" evidence="1">
    <location>
        <begin position="490"/>
        <end position="504"/>
    </location>
</feature>
<feature type="region of interest" description="Disordered" evidence="1">
    <location>
        <begin position="780"/>
        <end position="799"/>
    </location>
</feature>
<sequence length="828" mass="85953">MANFKFLSVFLSVSLAFGAEIQSTSARFRNSTVPAITGAPSAASGCCFVVQDTVSQIYWKKYVTITLYSIVNLTSITTYVTPYPTTTFSSVTTNVYTTNASFSYSKDVAKNPIALYYNEAGSVSQSWKSLNGSQIVTAGVTVNSPSAFNVYPTLKVINVPAVKDEKGNLVCATTSSLPNLYTGFSESYTSIPTKTISDTKTLTATLYTTSGSGLLSAIKTATLTTTVAFNTNYKVSVSTGGAFTSLYDAPTFTANSNAEEYFSTGKSNQISATVLSLATPYIHFPTRGHPSVQTLSKWFPPCEQLSGAENYGYPAQQAVDFAASEFPQLVSCIPAGPRVLKRDTCTHASPETQNAGGDLTSSTVITVTPTATSSDSPILSSVLEAPALKTDAPSPSIRTAPHTSTLQPPINIPSSVNETPSLNKPAPTQSHPADGSEMPVVPEDIRPTIRPTQSQLAAQTQQQDQNQNPISSQNASPGQGPIPNQELTLSQGSQTQTPQSATTASADKTLEGLIASLVGLSPVSIPVGTVNAQPIASPEGSKMPLMPDLSPHLPTTVTTETPNFILGVSGGVKTVPLPTSVSSTGLETLGSNAVNLASVDGEPSANFILSGARTISIPSHAPNPTTTFSGVPNVIIGMTDQTRDIFLTVPLPSESSGDTRVVDVPGDSKHSTYLVHTRATTHPIPSQSPYSTTFISGTPNIVVGSPDQTMSFTLTAPLPSGFQGSTTILSASGNQRASTYLVLTGATTIPITGIQASISHVTKSTSPAVASLPTSALSSSLTSANSSNGTGSPQSSTFAQVSSSTSSLSKRPASVVMSGLVASLLVLF</sequence>
<evidence type="ECO:0000256" key="1">
    <source>
        <dbReference type="SAM" id="MobiDB-lite"/>
    </source>
</evidence>
<gene>
    <name evidence="3" type="ORF">HYFRA_00002055</name>
</gene>
<protein>
    <submittedName>
        <fullName evidence="3">Uncharacterized protein</fullName>
    </submittedName>
</protein>
<organism evidence="3 4">
    <name type="scientific">Hymenoscyphus fraxineus</name>
    <dbReference type="NCBI Taxonomy" id="746836"/>
    <lineage>
        <taxon>Eukaryota</taxon>
        <taxon>Fungi</taxon>
        <taxon>Dikarya</taxon>
        <taxon>Ascomycota</taxon>
        <taxon>Pezizomycotina</taxon>
        <taxon>Leotiomycetes</taxon>
        <taxon>Helotiales</taxon>
        <taxon>Helotiaceae</taxon>
        <taxon>Hymenoscyphus</taxon>
    </lineage>
</organism>
<dbReference type="Proteomes" id="UP000696280">
    <property type="component" value="Unassembled WGS sequence"/>
</dbReference>
<accession>A0A9N9KLL6</accession>
<dbReference type="EMBL" id="CAJVRL010000001">
    <property type="protein sequence ID" value="CAG8948928.1"/>
    <property type="molecule type" value="Genomic_DNA"/>
</dbReference>
<proteinExistence type="predicted"/>
<evidence type="ECO:0000256" key="2">
    <source>
        <dbReference type="SAM" id="SignalP"/>
    </source>
</evidence>
<dbReference type="AlphaFoldDB" id="A0A9N9KLL6"/>
<feature type="chain" id="PRO_5040378701" evidence="2">
    <location>
        <begin position="19"/>
        <end position="828"/>
    </location>
</feature>
<reference evidence="3" key="1">
    <citation type="submission" date="2021-07" db="EMBL/GenBank/DDBJ databases">
        <authorList>
            <person name="Durling M."/>
        </authorList>
    </citation>
    <scope>NUCLEOTIDE SEQUENCE</scope>
</reference>
<feature type="compositionally biased region" description="Polar residues" evidence="1">
    <location>
        <begin position="401"/>
        <end position="431"/>
    </location>
</feature>
<dbReference type="OrthoDB" id="5327321at2759"/>
<feature type="region of interest" description="Disordered" evidence="1">
    <location>
        <begin position="390"/>
        <end position="504"/>
    </location>
</feature>
<name>A0A9N9KLL6_9HELO</name>
<feature type="signal peptide" evidence="2">
    <location>
        <begin position="1"/>
        <end position="18"/>
    </location>
</feature>
<keyword evidence="4" id="KW-1185">Reference proteome</keyword>
<comment type="caution">
    <text evidence="3">The sequence shown here is derived from an EMBL/GenBank/DDBJ whole genome shotgun (WGS) entry which is preliminary data.</text>
</comment>
<evidence type="ECO:0000313" key="4">
    <source>
        <dbReference type="Proteomes" id="UP000696280"/>
    </source>
</evidence>
<evidence type="ECO:0000313" key="3">
    <source>
        <dbReference type="EMBL" id="CAG8948928.1"/>
    </source>
</evidence>
<feature type="compositionally biased region" description="Low complexity" evidence="1">
    <location>
        <begin position="453"/>
        <end position="474"/>
    </location>
</feature>